<reference evidence="2 3" key="1">
    <citation type="submission" date="2018-10" db="EMBL/GenBank/DDBJ databases">
        <title>Histidinibacterium lentulum gen. nov., sp. nov., a marine bacterium from the culture broth of Picochlorum sp. 122.</title>
        <authorList>
            <person name="Wang G."/>
        </authorList>
    </citation>
    <scope>NUCLEOTIDE SEQUENCE [LARGE SCALE GENOMIC DNA]</scope>
    <source>
        <strain evidence="2 3">B17</strain>
    </source>
</reference>
<name>A0A3N2QLF1_9RHOB</name>
<evidence type="ECO:0000313" key="3">
    <source>
        <dbReference type="Proteomes" id="UP000268016"/>
    </source>
</evidence>
<evidence type="ECO:0000313" key="2">
    <source>
        <dbReference type="EMBL" id="ROT95885.1"/>
    </source>
</evidence>
<sequence>MKRLLATTAIATVAMTGAASAQSLLERVLESTNTQAITGIFANTADNINAGVDADTVTIGTDTFSTSGINASVTNILRGLDGPTAVTENTEATEAVTALIGNISTTALGAVNTGDITLIGSNQEITDDIDRATAGTSEAVQQRIAHTITQVGTTADQTMLAINSALNETNVNASVLNSMTGVNATIGRSGFEMGSPFGADAIDGLFTAAASAESAEVAAQLASAIPSAIEALTGGISTTALGAVNTGSITSGATDQVNGVITAIVGNAAVN</sequence>
<proteinExistence type="predicted"/>
<feature type="signal peptide" evidence="1">
    <location>
        <begin position="1"/>
        <end position="21"/>
    </location>
</feature>
<keyword evidence="3" id="KW-1185">Reference proteome</keyword>
<organism evidence="2 3">
    <name type="scientific">Histidinibacterium lentulum</name>
    <dbReference type="NCBI Taxonomy" id="2480588"/>
    <lineage>
        <taxon>Bacteria</taxon>
        <taxon>Pseudomonadati</taxon>
        <taxon>Pseudomonadota</taxon>
        <taxon>Alphaproteobacteria</taxon>
        <taxon>Rhodobacterales</taxon>
        <taxon>Paracoccaceae</taxon>
        <taxon>Histidinibacterium</taxon>
    </lineage>
</organism>
<comment type="caution">
    <text evidence="2">The sequence shown here is derived from an EMBL/GenBank/DDBJ whole genome shotgun (WGS) entry which is preliminary data.</text>
</comment>
<evidence type="ECO:0000256" key="1">
    <source>
        <dbReference type="SAM" id="SignalP"/>
    </source>
</evidence>
<dbReference type="OrthoDB" id="7815884at2"/>
<dbReference type="Proteomes" id="UP000268016">
    <property type="component" value="Unassembled WGS sequence"/>
</dbReference>
<accession>A0A3N2QLF1</accession>
<dbReference type="EMBL" id="RDRB01000014">
    <property type="protein sequence ID" value="ROT95885.1"/>
    <property type="molecule type" value="Genomic_DNA"/>
</dbReference>
<dbReference type="RefSeq" id="WP_123644033.1">
    <property type="nucleotide sequence ID" value="NZ_ML119093.1"/>
</dbReference>
<keyword evidence="1" id="KW-0732">Signal</keyword>
<gene>
    <name evidence="2" type="ORF">EAT49_19715</name>
</gene>
<protein>
    <submittedName>
        <fullName evidence="2">Uncharacterized protein</fullName>
    </submittedName>
</protein>
<feature type="chain" id="PRO_5017995167" evidence="1">
    <location>
        <begin position="22"/>
        <end position="271"/>
    </location>
</feature>
<dbReference type="AlphaFoldDB" id="A0A3N2QLF1"/>